<comment type="caution">
    <text evidence="1">The sequence shown here is derived from an EMBL/GenBank/DDBJ whole genome shotgun (WGS) entry which is preliminary data.</text>
</comment>
<dbReference type="Proteomes" id="UP000738349">
    <property type="component" value="Unassembled WGS sequence"/>
</dbReference>
<reference evidence="1" key="1">
    <citation type="journal article" date="2021" name="Nat. Commun.">
        <title>Genetic determinants of endophytism in the Arabidopsis root mycobiome.</title>
        <authorList>
            <person name="Mesny F."/>
            <person name="Miyauchi S."/>
            <person name="Thiergart T."/>
            <person name="Pickel B."/>
            <person name="Atanasova L."/>
            <person name="Karlsson M."/>
            <person name="Huettel B."/>
            <person name="Barry K.W."/>
            <person name="Haridas S."/>
            <person name="Chen C."/>
            <person name="Bauer D."/>
            <person name="Andreopoulos W."/>
            <person name="Pangilinan J."/>
            <person name="LaButti K."/>
            <person name="Riley R."/>
            <person name="Lipzen A."/>
            <person name="Clum A."/>
            <person name="Drula E."/>
            <person name="Henrissat B."/>
            <person name="Kohler A."/>
            <person name="Grigoriev I.V."/>
            <person name="Martin F.M."/>
            <person name="Hacquard S."/>
        </authorList>
    </citation>
    <scope>NUCLEOTIDE SEQUENCE</scope>
    <source>
        <strain evidence="1">MPI-CAGE-AT-0147</strain>
    </source>
</reference>
<protein>
    <submittedName>
        <fullName evidence="1">Uncharacterized protein</fullName>
    </submittedName>
</protein>
<accession>A0A9P9F792</accession>
<organism evidence="1 2">
    <name type="scientific">Dactylonectria macrodidyma</name>
    <dbReference type="NCBI Taxonomy" id="307937"/>
    <lineage>
        <taxon>Eukaryota</taxon>
        <taxon>Fungi</taxon>
        <taxon>Dikarya</taxon>
        <taxon>Ascomycota</taxon>
        <taxon>Pezizomycotina</taxon>
        <taxon>Sordariomycetes</taxon>
        <taxon>Hypocreomycetidae</taxon>
        <taxon>Hypocreales</taxon>
        <taxon>Nectriaceae</taxon>
        <taxon>Dactylonectria</taxon>
    </lineage>
</organism>
<dbReference type="EMBL" id="JAGMUV010000006">
    <property type="protein sequence ID" value="KAH7153578.1"/>
    <property type="molecule type" value="Genomic_DNA"/>
</dbReference>
<evidence type="ECO:0000313" key="2">
    <source>
        <dbReference type="Proteomes" id="UP000738349"/>
    </source>
</evidence>
<keyword evidence="2" id="KW-1185">Reference proteome</keyword>
<evidence type="ECO:0000313" key="1">
    <source>
        <dbReference type="EMBL" id="KAH7153578.1"/>
    </source>
</evidence>
<sequence length="287" mass="32483">MAHLTESDILAALDSYRAHIGEVSHRAMSTMIPAIEAACEEDPGIAEEMSEEEVEECRILYLELILGFDRSETQPPIERPSDILTHWDAIAEQVTLNGTMVHADTERRATKREMYRSAILDGLGRFECPTGQWAFPPDLEILIQHVDSLEGHGWYQLRDRGGLVFWVGWGSVGALETYERVQRRVMSRQDILAEALLSDLARDKYEMAGGWRCGTAVKSCVYVVYSRPRSTDTEDKNQGWSWRYIACFGGSGDYIFDDIVAVLDWLKHLDGPDEQAIEVYAEDVFAV</sequence>
<gene>
    <name evidence="1" type="ORF">EDB81DRAFT_791628</name>
</gene>
<proteinExistence type="predicted"/>
<dbReference type="OrthoDB" id="5031535at2759"/>
<name>A0A9P9F792_9HYPO</name>
<dbReference type="AlphaFoldDB" id="A0A9P9F792"/>